<evidence type="ECO:0000256" key="5">
    <source>
        <dbReference type="SAM" id="MobiDB-lite"/>
    </source>
</evidence>
<dbReference type="EMBL" id="JAJOZR010000003">
    <property type="protein sequence ID" value="MCD7108466.1"/>
    <property type="molecule type" value="Genomic_DNA"/>
</dbReference>
<evidence type="ECO:0000256" key="2">
    <source>
        <dbReference type="ARBA" id="ARBA00022729"/>
    </source>
</evidence>
<comment type="function">
    <text evidence="4">Involved in the assembly process of the P-ring formation. It may associate with FlgF on the rod constituting a structure essential for the P-ring assembly or may act as a modulator protein for the P-ring assembly.</text>
</comment>
<keyword evidence="8" id="KW-1185">Reference proteome</keyword>
<evidence type="ECO:0000256" key="1">
    <source>
        <dbReference type="ARBA" id="ARBA00004418"/>
    </source>
</evidence>
<dbReference type="InterPro" id="IPR017585">
    <property type="entry name" value="SAF_FlgA"/>
</dbReference>
<dbReference type="Proteomes" id="UP001139089">
    <property type="component" value="Unassembled WGS sequence"/>
</dbReference>
<keyword evidence="3 4" id="KW-0574">Periplasm</keyword>
<evidence type="ECO:0000256" key="3">
    <source>
        <dbReference type="ARBA" id="ARBA00022764"/>
    </source>
</evidence>
<keyword evidence="7" id="KW-0282">Flagellum</keyword>
<keyword evidence="7" id="KW-0969">Cilium</keyword>
<evidence type="ECO:0000313" key="7">
    <source>
        <dbReference type="EMBL" id="MCD7108466.1"/>
    </source>
</evidence>
<keyword evidence="2" id="KW-0732">Signal</keyword>
<proteinExistence type="inferred from homology"/>
<dbReference type="RefSeq" id="WP_231812550.1">
    <property type="nucleotide sequence ID" value="NZ_JAJOZR010000003.1"/>
</dbReference>
<comment type="caution">
    <text evidence="7">The sequence shown here is derived from an EMBL/GenBank/DDBJ whole genome shotgun (WGS) entry which is preliminary data.</text>
</comment>
<accession>A0A9X1NR26</accession>
<protein>
    <recommendedName>
        <fullName evidence="4">Flagella basal body P-ring formation protein FlgA</fullName>
    </recommendedName>
</protein>
<sequence>MMFRPMNRLGKERLAARFAQHATRRLLATMLCAAAFSTMTMTGASGQAGTQSSSQSGARTASKTAVIPTETIYPGQTIEETHLEVVAVTNPDLSGDYASGLDQVVGKVTNRTLLAGRVIFVAGLREPYAVERGKAVRIVYSNGSLTITAGGSPLDNASVGDLIRIRNTDSGMIVSGTVMADGTVHVVAK</sequence>
<gene>
    <name evidence="7" type="primary">flgA</name>
    <name evidence="7" type="ORF">LRX75_05345</name>
</gene>
<dbReference type="PANTHER" id="PTHR36307">
    <property type="entry name" value="FLAGELLA BASAL BODY P-RING FORMATION PROTEIN FLGA"/>
    <property type="match status" value="1"/>
</dbReference>
<dbReference type="InterPro" id="IPR013974">
    <property type="entry name" value="SAF"/>
</dbReference>
<dbReference type="Gene3D" id="3.90.1210.10">
    <property type="entry name" value="Antifreeze-like/N-acetylneuraminic acid synthase C-terminal domain"/>
    <property type="match status" value="1"/>
</dbReference>
<comment type="subcellular location">
    <subcellularLocation>
        <location evidence="1 4">Periplasm</location>
    </subcellularLocation>
</comment>
<dbReference type="InterPro" id="IPR039246">
    <property type="entry name" value="Flagellar_FlgA"/>
</dbReference>
<dbReference type="SMART" id="SM00858">
    <property type="entry name" value="SAF"/>
    <property type="match status" value="1"/>
</dbReference>
<dbReference type="NCBIfam" id="TIGR03170">
    <property type="entry name" value="flgA_cterm"/>
    <property type="match status" value="1"/>
</dbReference>
<evidence type="ECO:0000256" key="4">
    <source>
        <dbReference type="RuleBase" id="RU362063"/>
    </source>
</evidence>
<reference evidence="7" key="1">
    <citation type="submission" date="2021-12" db="EMBL/GenBank/DDBJ databases">
        <authorList>
            <person name="Li Y."/>
        </authorList>
    </citation>
    <scope>NUCLEOTIDE SEQUENCE</scope>
    <source>
        <strain evidence="7">DKSPLA3</strain>
    </source>
</reference>
<feature type="region of interest" description="Disordered" evidence="5">
    <location>
        <begin position="43"/>
        <end position="63"/>
    </location>
</feature>
<feature type="domain" description="SAF" evidence="6">
    <location>
        <begin position="63"/>
        <end position="125"/>
    </location>
</feature>
<evidence type="ECO:0000259" key="6">
    <source>
        <dbReference type="SMART" id="SM00858"/>
    </source>
</evidence>
<dbReference type="PANTHER" id="PTHR36307:SF1">
    <property type="entry name" value="FLAGELLA BASAL BODY P-RING FORMATION PROTEIN FLGA"/>
    <property type="match status" value="1"/>
</dbReference>
<keyword evidence="4" id="KW-1005">Bacterial flagellum biogenesis</keyword>
<name>A0A9X1NR26_9HYPH</name>
<feature type="compositionally biased region" description="Low complexity" evidence="5">
    <location>
        <begin position="43"/>
        <end position="62"/>
    </location>
</feature>
<organism evidence="7 8">
    <name type="scientific">Rhizobium quercicola</name>
    <dbReference type="NCBI Taxonomy" id="2901226"/>
    <lineage>
        <taxon>Bacteria</taxon>
        <taxon>Pseudomonadati</taxon>
        <taxon>Pseudomonadota</taxon>
        <taxon>Alphaproteobacteria</taxon>
        <taxon>Hyphomicrobiales</taxon>
        <taxon>Rhizobiaceae</taxon>
        <taxon>Rhizobium/Agrobacterium group</taxon>
        <taxon>Rhizobium</taxon>
    </lineage>
</organism>
<dbReference type="Gene3D" id="2.30.30.760">
    <property type="match status" value="1"/>
</dbReference>
<evidence type="ECO:0000313" key="8">
    <source>
        <dbReference type="Proteomes" id="UP001139089"/>
    </source>
</evidence>
<dbReference type="Pfam" id="PF13144">
    <property type="entry name" value="ChapFlgA"/>
    <property type="match status" value="1"/>
</dbReference>
<dbReference type="AlphaFoldDB" id="A0A9X1NR26"/>
<dbReference type="GO" id="GO:0044780">
    <property type="term" value="P:bacterial-type flagellum assembly"/>
    <property type="evidence" value="ECO:0007669"/>
    <property type="project" value="InterPro"/>
</dbReference>
<keyword evidence="7" id="KW-0966">Cell projection</keyword>
<dbReference type="CDD" id="cd11614">
    <property type="entry name" value="SAF_CpaB_FlgA_like"/>
    <property type="match status" value="1"/>
</dbReference>
<dbReference type="GO" id="GO:0042597">
    <property type="term" value="C:periplasmic space"/>
    <property type="evidence" value="ECO:0007669"/>
    <property type="project" value="UniProtKB-SubCell"/>
</dbReference>
<comment type="similarity">
    <text evidence="4">Belongs to the FlgA family.</text>
</comment>